<evidence type="ECO:0000256" key="1">
    <source>
        <dbReference type="ARBA" id="ARBA00006594"/>
    </source>
</evidence>
<dbReference type="InterPro" id="IPR029063">
    <property type="entry name" value="SAM-dependent_MTases_sf"/>
</dbReference>
<dbReference type="GO" id="GO:0003677">
    <property type="term" value="F:DNA binding"/>
    <property type="evidence" value="ECO:0007669"/>
    <property type="project" value="InterPro"/>
</dbReference>
<evidence type="ECO:0000256" key="2">
    <source>
        <dbReference type="ARBA" id="ARBA00022603"/>
    </source>
</evidence>
<evidence type="ECO:0000259" key="4">
    <source>
        <dbReference type="Pfam" id="PF01555"/>
    </source>
</evidence>
<dbReference type="InterPro" id="IPR001091">
    <property type="entry name" value="RM_Methyltransferase"/>
</dbReference>
<dbReference type="EMBL" id="MT141823">
    <property type="protein sequence ID" value="QJA70821.1"/>
    <property type="molecule type" value="Genomic_DNA"/>
</dbReference>
<evidence type="ECO:0000313" key="5">
    <source>
        <dbReference type="EMBL" id="QJA70821.1"/>
    </source>
</evidence>
<evidence type="ECO:0000256" key="3">
    <source>
        <dbReference type="ARBA" id="ARBA00022679"/>
    </source>
</evidence>
<dbReference type="GO" id="GO:0005737">
    <property type="term" value="C:cytoplasm"/>
    <property type="evidence" value="ECO:0007669"/>
    <property type="project" value="TreeGrafter"/>
</dbReference>
<dbReference type="InterPro" id="IPR002941">
    <property type="entry name" value="DNA_methylase_N4/N6"/>
</dbReference>
<protein>
    <submittedName>
        <fullName evidence="5">Putative methyltransferase</fullName>
    </submittedName>
</protein>
<dbReference type="PANTHER" id="PTHR13370:SF3">
    <property type="entry name" value="TRNA (GUANINE(10)-N2)-METHYLTRANSFERASE HOMOLOG"/>
    <property type="match status" value="1"/>
</dbReference>
<accession>A0A6M3JP43</accession>
<dbReference type="InterPro" id="IPR002052">
    <property type="entry name" value="DNA_methylase_N6_adenine_CS"/>
</dbReference>
<comment type="similarity">
    <text evidence="1">Belongs to the N(4)/N(6)-methyltransferase family.</text>
</comment>
<name>A0A6M3JP43_9ZZZZ</name>
<dbReference type="AlphaFoldDB" id="A0A6M3JP43"/>
<dbReference type="PANTHER" id="PTHR13370">
    <property type="entry name" value="RNA METHYLASE-RELATED"/>
    <property type="match status" value="1"/>
</dbReference>
<dbReference type="Gene3D" id="3.40.50.150">
    <property type="entry name" value="Vaccinia Virus protein VP39"/>
    <property type="match status" value="1"/>
</dbReference>
<feature type="domain" description="DNA methylase N-4/N-6" evidence="4">
    <location>
        <begin position="129"/>
        <end position="209"/>
    </location>
</feature>
<dbReference type="Pfam" id="PF01555">
    <property type="entry name" value="N6_N4_Mtase"/>
    <property type="match status" value="1"/>
</dbReference>
<sequence length="218" mass="25050">MMKYPDDYINKVICGDCLQVMKGIPDKSVDLVLTDPPYGIGAYKTGTMGGGVLAKQSKFEKVEWDSEIPQKIVFDEMIRISKNQIVFGGNYFVEYLKNSSCWLVWDKDNGDNNFADCELCWTSFKTAVRKYKWKWQGMLQQNAKCKDHRVHPTQKPRQLISLILQDYSKEGQTILDPFLGSGTTAVACKELGRKYIGIEINPKYCEIAERRLAQEYLF</sequence>
<keyword evidence="3 5" id="KW-0808">Transferase</keyword>
<dbReference type="GO" id="GO:0032259">
    <property type="term" value="P:methylation"/>
    <property type="evidence" value="ECO:0007669"/>
    <property type="project" value="UniProtKB-KW"/>
</dbReference>
<dbReference type="GO" id="GO:0009007">
    <property type="term" value="F:site-specific DNA-methyltransferase (adenine-specific) activity"/>
    <property type="evidence" value="ECO:0007669"/>
    <property type="project" value="TreeGrafter"/>
</dbReference>
<gene>
    <name evidence="5" type="ORF">MM415A03550_0011</name>
</gene>
<dbReference type="SUPFAM" id="SSF53335">
    <property type="entry name" value="S-adenosyl-L-methionine-dependent methyltransferases"/>
    <property type="match status" value="1"/>
</dbReference>
<proteinExistence type="inferred from homology"/>
<keyword evidence="2 5" id="KW-0489">Methyltransferase</keyword>
<organism evidence="5">
    <name type="scientific">viral metagenome</name>
    <dbReference type="NCBI Taxonomy" id="1070528"/>
    <lineage>
        <taxon>unclassified sequences</taxon>
        <taxon>metagenomes</taxon>
        <taxon>organismal metagenomes</taxon>
    </lineage>
</organism>
<dbReference type="PRINTS" id="PR00508">
    <property type="entry name" value="S21N4MTFRASE"/>
</dbReference>
<dbReference type="GO" id="GO:0008170">
    <property type="term" value="F:N-methyltransferase activity"/>
    <property type="evidence" value="ECO:0007669"/>
    <property type="project" value="InterPro"/>
</dbReference>
<reference evidence="5" key="1">
    <citation type="submission" date="2020-03" db="EMBL/GenBank/DDBJ databases">
        <title>The deep terrestrial virosphere.</title>
        <authorList>
            <person name="Holmfeldt K."/>
            <person name="Nilsson E."/>
            <person name="Simone D."/>
            <person name="Lopez-Fernandez M."/>
            <person name="Wu X."/>
            <person name="de Brujin I."/>
            <person name="Lundin D."/>
            <person name="Andersson A."/>
            <person name="Bertilsson S."/>
            <person name="Dopson M."/>
        </authorList>
    </citation>
    <scope>NUCLEOTIDE SEQUENCE</scope>
    <source>
        <strain evidence="5">MM415A03550</strain>
    </source>
</reference>
<dbReference type="PROSITE" id="PS00092">
    <property type="entry name" value="N6_MTASE"/>
    <property type="match status" value="1"/>
</dbReference>